<organism evidence="1 2">
    <name type="scientific">Knipowitschia caucasica</name>
    <name type="common">Caucasian dwarf goby</name>
    <name type="synonym">Pomatoschistus caucasicus</name>
    <dbReference type="NCBI Taxonomy" id="637954"/>
    <lineage>
        <taxon>Eukaryota</taxon>
        <taxon>Metazoa</taxon>
        <taxon>Chordata</taxon>
        <taxon>Craniata</taxon>
        <taxon>Vertebrata</taxon>
        <taxon>Euteleostomi</taxon>
        <taxon>Actinopterygii</taxon>
        <taxon>Neopterygii</taxon>
        <taxon>Teleostei</taxon>
        <taxon>Neoteleostei</taxon>
        <taxon>Acanthomorphata</taxon>
        <taxon>Gobiaria</taxon>
        <taxon>Gobiiformes</taxon>
        <taxon>Gobioidei</taxon>
        <taxon>Gobiidae</taxon>
        <taxon>Gobiinae</taxon>
        <taxon>Knipowitschia</taxon>
    </lineage>
</organism>
<keyword evidence="2" id="KW-1185">Reference proteome</keyword>
<dbReference type="Proteomes" id="UP001497482">
    <property type="component" value="Chromosome 13"/>
</dbReference>
<gene>
    <name evidence="1" type="ORF">KC01_LOCUS8460</name>
</gene>
<dbReference type="AlphaFoldDB" id="A0AAV2JP73"/>
<reference evidence="1 2" key="1">
    <citation type="submission" date="2024-04" db="EMBL/GenBank/DDBJ databases">
        <authorList>
            <person name="Waldvogel A.-M."/>
            <person name="Schoenle A."/>
        </authorList>
    </citation>
    <scope>NUCLEOTIDE SEQUENCE [LARGE SCALE GENOMIC DNA]</scope>
</reference>
<name>A0AAV2JP73_KNICA</name>
<protein>
    <submittedName>
        <fullName evidence="1">Uncharacterized protein</fullName>
    </submittedName>
</protein>
<evidence type="ECO:0000313" key="1">
    <source>
        <dbReference type="EMBL" id="CAL1577074.1"/>
    </source>
</evidence>
<evidence type="ECO:0000313" key="2">
    <source>
        <dbReference type="Proteomes" id="UP001497482"/>
    </source>
</evidence>
<accession>A0AAV2JP73</accession>
<sequence length="215" mass="24491">MYKSSTASIIIDCEDKTLLPELEEWPLSSPEEDFTPHICHLCCCPEPMKISARGRLQFLQPGPLKRGCLLMLGTSHPSLIRLMKTKRLTLEITPTIQQYQRGMMTQSLMLGTSHPSLIRLMKTKRLTLEITPTIQQYQRGMMTQSLMLGTSHPSLIRLMKTKRLTLEITPTIQQYQRGMKTQSLMLGTSHPSLIHLMKTKRMTCVTPHGCNISLK</sequence>
<proteinExistence type="predicted"/>
<dbReference type="EMBL" id="OZ035835">
    <property type="protein sequence ID" value="CAL1577074.1"/>
    <property type="molecule type" value="Genomic_DNA"/>
</dbReference>